<accession>A0A7W8JAJ9</accession>
<keyword evidence="2" id="KW-0238">DNA-binding</keyword>
<dbReference type="Proteomes" id="UP000569092">
    <property type="component" value="Unassembled WGS sequence"/>
</dbReference>
<dbReference type="EMBL" id="JACHDZ010000007">
    <property type="protein sequence ID" value="MBB5345735.1"/>
    <property type="molecule type" value="Genomic_DNA"/>
</dbReference>
<dbReference type="GO" id="GO:0003677">
    <property type="term" value="F:DNA binding"/>
    <property type="evidence" value="ECO:0007669"/>
    <property type="project" value="UniProtKB-KW"/>
</dbReference>
<protein>
    <submittedName>
        <fullName evidence="2">DNA-binding LytR/AlgR family response regulator</fullName>
    </submittedName>
</protein>
<dbReference type="Pfam" id="PF04397">
    <property type="entry name" value="LytTR"/>
    <property type="match status" value="1"/>
</dbReference>
<feature type="domain" description="HTH LytTR-type" evidence="1">
    <location>
        <begin position="22"/>
        <end position="87"/>
    </location>
</feature>
<evidence type="ECO:0000259" key="1">
    <source>
        <dbReference type="Pfam" id="PF04397"/>
    </source>
</evidence>
<dbReference type="InterPro" id="IPR007492">
    <property type="entry name" value="LytTR_DNA-bd_dom"/>
</dbReference>
<organism evidence="2 3">
    <name type="scientific">Tunturiibacter lichenicola</name>
    <dbReference type="NCBI Taxonomy" id="2051959"/>
    <lineage>
        <taxon>Bacteria</taxon>
        <taxon>Pseudomonadati</taxon>
        <taxon>Acidobacteriota</taxon>
        <taxon>Terriglobia</taxon>
        <taxon>Terriglobales</taxon>
        <taxon>Acidobacteriaceae</taxon>
        <taxon>Tunturiibacter</taxon>
    </lineage>
</organism>
<sequence>MLRITVTESTSEQRWILQGRLTGSTIEELITSWRANPRCQPSRSCVVDLNEITSIDKDGEQVLLMMLRDGAKFVATGLYTKHLLESLSVQDAPGGDSF</sequence>
<proteinExistence type="predicted"/>
<evidence type="ECO:0000313" key="3">
    <source>
        <dbReference type="Proteomes" id="UP000569092"/>
    </source>
</evidence>
<reference evidence="2 3" key="1">
    <citation type="submission" date="2020-08" db="EMBL/GenBank/DDBJ databases">
        <title>Genomic Encyclopedia of Type Strains, Phase IV (KMG-V): Genome sequencing to study the core and pangenomes of soil and plant-associated prokaryotes.</title>
        <authorList>
            <person name="Whitman W."/>
        </authorList>
    </citation>
    <scope>NUCLEOTIDE SEQUENCE [LARGE SCALE GENOMIC DNA]</scope>
    <source>
        <strain evidence="2 3">M8US30</strain>
    </source>
</reference>
<dbReference type="AlphaFoldDB" id="A0A7W8JAJ9"/>
<comment type="caution">
    <text evidence="2">The sequence shown here is derived from an EMBL/GenBank/DDBJ whole genome shotgun (WGS) entry which is preliminary data.</text>
</comment>
<gene>
    <name evidence="2" type="ORF">HDF10_003736</name>
</gene>
<evidence type="ECO:0000313" key="2">
    <source>
        <dbReference type="EMBL" id="MBB5345735.1"/>
    </source>
</evidence>
<name>A0A7W8JAJ9_9BACT</name>